<gene>
    <name evidence="1" type="ORF">OWV82_015217</name>
</gene>
<dbReference type="Proteomes" id="UP001164539">
    <property type="component" value="Chromosome 8"/>
</dbReference>
<reference evidence="1 2" key="1">
    <citation type="journal article" date="2023" name="Science">
        <title>Complex scaffold remodeling in plant triterpene biosynthesis.</title>
        <authorList>
            <person name="De La Pena R."/>
            <person name="Hodgson H."/>
            <person name="Liu J.C."/>
            <person name="Stephenson M.J."/>
            <person name="Martin A.C."/>
            <person name="Owen C."/>
            <person name="Harkess A."/>
            <person name="Leebens-Mack J."/>
            <person name="Jimenez L.E."/>
            <person name="Osbourn A."/>
            <person name="Sattely E.S."/>
        </authorList>
    </citation>
    <scope>NUCLEOTIDE SEQUENCE [LARGE SCALE GENOMIC DNA]</scope>
    <source>
        <strain evidence="2">cv. JPN11</strain>
        <tissue evidence="1">Leaf</tissue>
    </source>
</reference>
<keyword evidence="2" id="KW-1185">Reference proteome</keyword>
<dbReference type="EMBL" id="CM051401">
    <property type="protein sequence ID" value="KAJ4713073.1"/>
    <property type="molecule type" value="Genomic_DNA"/>
</dbReference>
<comment type="caution">
    <text evidence="1">The sequence shown here is derived from an EMBL/GenBank/DDBJ whole genome shotgun (WGS) entry which is preliminary data.</text>
</comment>
<name>A0ACC1XP06_MELAZ</name>
<evidence type="ECO:0000313" key="1">
    <source>
        <dbReference type="EMBL" id="KAJ4713073.1"/>
    </source>
</evidence>
<evidence type="ECO:0000313" key="2">
    <source>
        <dbReference type="Proteomes" id="UP001164539"/>
    </source>
</evidence>
<proteinExistence type="predicted"/>
<accession>A0ACC1XP06</accession>
<sequence>MCNGEFLDKDPEEALEYLDHLAENSQSWQTTSSSENSIRSNLASSSGGKYTLSQEDDLSARVANLTRKIEAMELRKVKEVKSVLNDEVCGICEIMGHCTQDCPNVPIFKEMFHDQANSMNTFKKTFPTHSPYSETYNPGWRNHPNFSWKNEHNVHPPPQRPSNFPPYRSSHSKTLEETLQAFMQGQTSINNQTSQAINDIKNTLSKLTSSLSVQEKGKFPAQPQPNPVSQFNVNNSDSSGTHPEDANSITTLRSGKIIDKTIPLKVNDSNEPSKSIIDKKNDEPKLCDVEKCPIPAPFPQRLQPIKKLNHNSEIFELFKQVKINIPLLDAIKQVPSYAKFLKDLCTVKRKLNVQKKAFLTENVSSIIQQNTPPKYKDPGCPTISCVIGNFRIERALLDLGASVNLLPYSVYEELGLGELKPTSITLQLADRSVKMPRGIIEDVLVQIDKFYFPVDFIVLDTQPVLNSTTQIPVILGRPFLATSNALINCRNGVLKLSFGNMTLELNVFNICKQPGHDIENHEVDFIEELVHDHFPISSFSDSLEVCLTSSTQFEFDKNSEVSHICSLFDSLQVANEDGWKPKFEELPQCDDALVPSSVQPPKLDLKPLPSDLKYAYLGTNETFPDKSHLIGIHRTRRNFFLRNALLKIYQARCERLRMLMLKGIPEDIRWIIEAKVRLEGEFSNTFVSRMPGLGKSSFAKKRRAKRLQVCYKCARWTCNARCRSIGMVSINREDKIQFIKDGLSRESLDNILLTLETHPSGYVQREILNLHTQFQKERGRYSLGNLTLKDPVCQFIRKLDGKPILDP</sequence>
<protein>
    <submittedName>
        <fullName evidence="1">Integrase</fullName>
    </submittedName>
</protein>
<organism evidence="1 2">
    <name type="scientific">Melia azedarach</name>
    <name type="common">Chinaberry tree</name>
    <dbReference type="NCBI Taxonomy" id="155640"/>
    <lineage>
        <taxon>Eukaryota</taxon>
        <taxon>Viridiplantae</taxon>
        <taxon>Streptophyta</taxon>
        <taxon>Embryophyta</taxon>
        <taxon>Tracheophyta</taxon>
        <taxon>Spermatophyta</taxon>
        <taxon>Magnoliopsida</taxon>
        <taxon>eudicotyledons</taxon>
        <taxon>Gunneridae</taxon>
        <taxon>Pentapetalae</taxon>
        <taxon>rosids</taxon>
        <taxon>malvids</taxon>
        <taxon>Sapindales</taxon>
        <taxon>Meliaceae</taxon>
        <taxon>Melia</taxon>
    </lineage>
</organism>